<organism evidence="18">
    <name type="scientific">hydrothermal vent metagenome</name>
    <dbReference type="NCBI Taxonomy" id="652676"/>
    <lineage>
        <taxon>unclassified sequences</taxon>
        <taxon>metagenomes</taxon>
        <taxon>ecological metagenomes</taxon>
    </lineage>
</organism>
<dbReference type="GO" id="GO:0008762">
    <property type="term" value="F:UDP-N-acetylmuramate dehydrogenase activity"/>
    <property type="evidence" value="ECO:0007669"/>
    <property type="project" value="UniProtKB-EC"/>
</dbReference>
<comment type="pathway">
    <text evidence="4">Cell wall biogenesis; peptidoglycan biosynthesis.</text>
</comment>
<evidence type="ECO:0000256" key="14">
    <source>
        <dbReference type="ARBA" id="ARBA00023306"/>
    </source>
</evidence>
<comment type="subcellular location">
    <subcellularLocation>
        <location evidence="3">Cytoplasm</location>
    </subcellularLocation>
</comment>
<evidence type="ECO:0000256" key="11">
    <source>
        <dbReference type="ARBA" id="ARBA00022960"/>
    </source>
</evidence>
<dbReference type="GO" id="GO:0071555">
    <property type="term" value="P:cell wall organization"/>
    <property type="evidence" value="ECO:0007669"/>
    <property type="project" value="UniProtKB-KW"/>
</dbReference>
<gene>
    <name evidence="18" type="ORF">MNB_SV-6-306</name>
</gene>
<evidence type="ECO:0000256" key="1">
    <source>
        <dbReference type="ARBA" id="ARBA00001974"/>
    </source>
</evidence>
<feature type="domain" description="UDP-N-acetylenolpyruvoylglucosamine reductase C-terminal" evidence="17">
    <location>
        <begin position="181"/>
        <end position="268"/>
    </location>
</feature>
<evidence type="ECO:0000256" key="3">
    <source>
        <dbReference type="ARBA" id="ARBA00004496"/>
    </source>
</evidence>
<evidence type="ECO:0000256" key="15">
    <source>
        <dbReference type="ARBA" id="ARBA00023316"/>
    </source>
</evidence>
<dbReference type="AlphaFoldDB" id="A0A1W1CG14"/>
<dbReference type="InterPro" id="IPR011601">
    <property type="entry name" value="MurB_C"/>
</dbReference>
<dbReference type="GO" id="GO:0009252">
    <property type="term" value="P:peptidoglycan biosynthetic process"/>
    <property type="evidence" value="ECO:0007669"/>
    <property type="project" value="UniProtKB-UniPathway"/>
</dbReference>
<dbReference type="GO" id="GO:0005829">
    <property type="term" value="C:cytosol"/>
    <property type="evidence" value="ECO:0007669"/>
    <property type="project" value="TreeGrafter"/>
</dbReference>
<keyword evidence="12" id="KW-0573">Peptidoglycan synthesis</keyword>
<dbReference type="GO" id="GO:0008360">
    <property type="term" value="P:regulation of cell shape"/>
    <property type="evidence" value="ECO:0007669"/>
    <property type="project" value="UniProtKB-KW"/>
</dbReference>
<protein>
    <recommendedName>
        <fullName evidence="5">UDP-N-acetylmuramate dehydrogenase</fullName>
        <ecNumber evidence="5">1.3.1.98</ecNumber>
    </recommendedName>
</protein>
<dbReference type="SUPFAM" id="SSF56194">
    <property type="entry name" value="Uridine diphospho-N-Acetylenolpyruvylglucosamine reductase, MurB, C-terminal domain"/>
    <property type="match status" value="1"/>
</dbReference>
<dbReference type="GO" id="GO:0050660">
    <property type="term" value="F:flavin adenine dinucleotide binding"/>
    <property type="evidence" value="ECO:0007669"/>
    <property type="project" value="InterPro"/>
</dbReference>
<evidence type="ECO:0000256" key="6">
    <source>
        <dbReference type="ARBA" id="ARBA00022490"/>
    </source>
</evidence>
<keyword evidence="14" id="KW-0131">Cell cycle</keyword>
<dbReference type="HAMAP" id="MF_00037">
    <property type="entry name" value="MurB"/>
    <property type="match status" value="1"/>
</dbReference>
<dbReference type="InterPro" id="IPR016169">
    <property type="entry name" value="FAD-bd_PCMH_sub2"/>
</dbReference>
<comment type="function">
    <text evidence="2">Cell wall formation.</text>
</comment>
<dbReference type="Gene3D" id="3.30.465.10">
    <property type="match status" value="1"/>
</dbReference>
<dbReference type="GO" id="GO:0051301">
    <property type="term" value="P:cell division"/>
    <property type="evidence" value="ECO:0007669"/>
    <property type="project" value="UniProtKB-KW"/>
</dbReference>
<keyword evidence="8" id="KW-0285">Flavoprotein</keyword>
<name>A0A1W1CG14_9ZZZZ</name>
<evidence type="ECO:0000256" key="8">
    <source>
        <dbReference type="ARBA" id="ARBA00022630"/>
    </source>
</evidence>
<dbReference type="UniPathway" id="UPA00219"/>
<proteinExistence type="inferred from homology"/>
<keyword evidence="15" id="KW-0961">Cell wall biogenesis/degradation</keyword>
<dbReference type="InterPro" id="IPR036318">
    <property type="entry name" value="FAD-bd_PCMH-like_sf"/>
</dbReference>
<dbReference type="SUPFAM" id="SSF56176">
    <property type="entry name" value="FAD-binding/transporter-associated domain-like"/>
    <property type="match status" value="1"/>
</dbReference>
<keyword evidence="10" id="KW-0521">NADP</keyword>
<evidence type="ECO:0000256" key="12">
    <source>
        <dbReference type="ARBA" id="ARBA00022984"/>
    </source>
</evidence>
<evidence type="ECO:0000256" key="10">
    <source>
        <dbReference type="ARBA" id="ARBA00022857"/>
    </source>
</evidence>
<keyword evidence="9" id="KW-0274">FAD</keyword>
<accession>A0A1W1CG14</accession>
<dbReference type="EC" id="1.3.1.98" evidence="5"/>
<evidence type="ECO:0000256" key="13">
    <source>
        <dbReference type="ARBA" id="ARBA00023002"/>
    </source>
</evidence>
<dbReference type="Gene3D" id="3.90.78.10">
    <property type="entry name" value="UDP-N-acetylenolpyruvoylglucosamine reductase, C-terminal domain"/>
    <property type="match status" value="1"/>
</dbReference>
<keyword evidence="6" id="KW-0963">Cytoplasm</keyword>
<evidence type="ECO:0000256" key="2">
    <source>
        <dbReference type="ARBA" id="ARBA00003921"/>
    </source>
</evidence>
<dbReference type="Pfam" id="PF02873">
    <property type="entry name" value="MurB_C"/>
    <property type="match status" value="1"/>
</dbReference>
<dbReference type="InterPro" id="IPR036635">
    <property type="entry name" value="MurB_C_sf"/>
</dbReference>
<dbReference type="NCBIfam" id="TIGR00179">
    <property type="entry name" value="murB"/>
    <property type="match status" value="1"/>
</dbReference>
<evidence type="ECO:0000256" key="7">
    <source>
        <dbReference type="ARBA" id="ARBA00022618"/>
    </source>
</evidence>
<evidence type="ECO:0000256" key="9">
    <source>
        <dbReference type="ARBA" id="ARBA00022827"/>
    </source>
</evidence>
<evidence type="ECO:0000256" key="16">
    <source>
        <dbReference type="ARBA" id="ARBA00048914"/>
    </source>
</evidence>
<dbReference type="EMBL" id="FPHC01000071">
    <property type="protein sequence ID" value="SFV64657.1"/>
    <property type="molecule type" value="Genomic_DNA"/>
</dbReference>
<sequence>MPLLADQGVNVYIKTIDFSRYSSIRIGGLTEVLVIERGDDIPTDRYLIGGANNLLISPTPPPLMVLGREFATIELDGDMLTIGAAMPTGRVVSFAKKHNLSGFEFFAKLPGTLGGMLAMNAGVKSYEIFNILHSVEINGDWIGRDEIEYGYRFAHLGGVATSAKFRVRSGFDSELLETLVALRANQPKEPSAGSAFKNPDGDSAGRLIEAVGLKGHRIGGMAWSEVHANFLVNLGNGNFDEAIELITLAKSRVDKEFDIALIEEIKIL</sequence>
<dbReference type="PANTHER" id="PTHR21071">
    <property type="entry name" value="UDP-N-ACETYLENOLPYRUVOYLGLUCOSAMINE REDUCTASE"/>
    <property type="match status" value="1"/>
</dbReference>
<dbReference type="PANTHER" id="PTHR21071:SF4">
    <property type="entry name" value="UDP-N-ACETYLENOLPYRUVOYLGLUCOSAMINE REDUCTASE"/>
    <property type="match status" value="1"/>
</dbReference>
<dbReference type="NCBIfam" id="NF010479">
    <property type="entry name" value="PRK13904.1"/>
    <property type="match status" value="1"/>
</dbReference>
<reference evidence="18" key="1">
    <citation type="submission" date="2016-10" db="EMBL/GenBank/DDBJ databases">
        <authorList>
            <person name="de Groot N.N."/>
        </authorList>
    </citation>
    <scope>NUCLEOTIDE SEQUENCE</scope>
</reference>
<dbReference type="InterPro" id="IPR003170">
    <property type="entry name" value="MurB"/>
</dbReference>
<evidence type="ECO:0000256" key="4">
    <source>
        <dbReference type="ARBA" id="ARBA00004752"/>
    </source>
</evidence>
<evidence type="ECO:0000313" key="18">
    <source>
        <dbReference type="EMBL" id="SFV64657.1"/>
    </source>
</evidence>
<evidence type="ECO:0000256" key="5">
    <source>
        <dbReference type="ARBA" id="ARBA00012518"/>
    </source>
</evidence>
<keyword evidence="13 18" id="KW-0560">Oxidoreductase</keyword>
<evidence type="ECO:0000259" key="17">
    <source>
        <dbReference type="Pfam" id="PF02873"/>
    </source>
</evidence>
<keyword evidence="7" id="KW-0132">Cell division</keyword>
<comment type="cofactor">
    <cofactor evidence="1">
        <name>FAD</name>
        <dbReference type="ChEBI" id="CHEBI:57692"/>
    </cofactor>
</comment>
<keyword evidence="11" id="KW-0133">Cell shape</keyword>
<comment type="catalytic activity">
    <reaction evidence="16">
        <text>UDP-N-acetyl-alpha-D-muramate + NADP(+) = UDP-N-acetyl-3-O-(1-carboxyvinyl)-alpha-D-glucosamine + NADPH + H(+)</text>
        <dbReference type="Rhea" id="RHEA:12248"/>
        <dbReference type="ChEBI" id="CHEBI:15378"/>
        <dbReference type="ChEBI" id="CHEBI:57783"/>
        <dbReference type="ChEBI" id="CHEBI:58349"/>
        <dbReference type="ChEBI" id="CHEBI:68483"/>
        <dbReference type="ChEBI" id="CHEBI:70757"/>
        <dbReference type="EC" id="1.3.1.98"/>
    </reaction>
</comment>